<feature type="compositionally biased region" description="Basic residues" evidence="1">
    <location>
        <begin position="112"/>
        <end position="124"/>
    </location>
</feature>
<keyword evidence="3" id="KW-1185">Reference proteome</keyword>
<dbReference type="Proteomes" id="UP001630127">
    <property type="component" value="Unassembled WGS sequence"/>
</dbReference>
<evidence type="ECO:0000313" key="2">
    <source>
        <dbReference type="EMBL" id="KAL3519904.1"/>
    </source>
</evidence>
<reference evidence="2 3" key="1">
    <citation type="submission" date="2024-11" db="EMBL/GenBank/DDBJ databases">
        <title>A near-complete genome assembly of Cinchona calisaya.</title>
        <authorList>
            <person name="Lian D.C."/>
            <person name="Zhao X.W."/>
            <person name="Wei L."/>
        </authorList>
    </citation>
    <scope>NUCLEOTIDE SEQUENCE [LARGE SCALE GENOMIC DNA]</scope>
    <source>
        <tissue evidence="2">Nenye</tissue>
    </source>
</reference>
<gene>
    <name evidence="2" type="ORF">ACH5RR_018053</name>
</gene>
<proteinExistence type="predicted"/>
<evidence type="ECO:0000256" key="1">
    <source>
        <dbReference type="SAM" id="MobiDB-lite"/>
    </source>
</evidence>
<dbReference type="AlphaFoldDB" id="A0ABD2ZL94"/>
<protein>
    <submittedName>
        <fullName evidence="2">Uncharacterized protein</fullName>
    </submittedName>
</protein>
<name>A0ABD2ZL94_9GENT</name>
<comment type="caution">
    <text evidence="2">The sequence shown here is derived from an EMBL/GenBank/DDBJ whole genome shotgun (WGS) entry which is preliminary data.</text>
</comment>
<feature type="region of interest" description="Disordered" evidence="1">
    <location>
        <begin position="107"/>
        <end position="146"/>
    </location>
</feature>
<accession>A0ABD2ZL94</accession>
<feature type="compositionally biased region" description="Basic and acidic residues" evidence="1">
    <location>
        <begin position="125"/>
        <end position="146"/>
    </location>
</feature>
<dbReference type="EMBL" id="JBJUIK010000008">
    <property type="protein sequence ID" value="KAL3519904.1"/>
    <property type="molecule type" value="Genomic_DNA"/>
</dbReference>
<evidence type="ECO:0000313" key="3">
    <source>
        <dbReference type="Proteomes" id="UP001630127"/>
    </source>
</evidence>
<organism evidence="2 3">
    <name type="scientific">Cinchona calisaya</name>
    <dbReference type="NCBI Taxonomy" id="153742"/>
    <lineage>
        <taxon>Eukaryota</taxon>
        <taxon>Viridiplantae</taxon>
        <taxon>Streptophyta</taxon>
        <taxon>Embryophyta</taxon>
        <taxon>Tracheophyta</taxon>
        <taxon>Spermatophyta</taxon>
        <taxon>Magnoliopsida</taxon>
        <taxon>eudicotyledons</taxon>
        <taxon>Gunneridae</taxon>
        <taxon>Pentapetalae</taxon>
        <taxon>asterids</taxon>
        <taxon>lamiids</taxon>
        <taxon>Gentianales</taxon>
        <taxon>Rubiaceae</taxon>
        <taxon>Cinchonoideae</taxon>
        <taxon>Cinchoneae</taxon>
        <taxon>Cinchona</taxon>
    </lineage>
</organism>
<sequence length="177" mass="20396">MRAVPEELMATLPNKLIGIDNQKVQDVHMWFGGHIEWESKASRLYHDITTPYLKCDEDVKLWATIWDHLPHLEVFAKKIDQASRLTSKEQSRNAAQLAAVEQTLNQQQTITKGKRSKRTATKAKGKNDEAEAAEKINNDEAEEGKKRIMMMQQQRRITIMKQQAMLSSRLKRKNLNG</sequence>